<evidence type="ECO:0000256" key="1">
    <source>
        <dbReference type="ARBA" id="ARBA00022737"/>
    </source>
</evidence>
<name>A0A8H8CG58_PSICU</name>
<protein>
    <recommendedName>
        <fullName evidence="2">Nephrocystin 3-like N-terminal domain-containing protein</fullName>
    </recommendedName>
</protein>
<evidence type="ECO:0000259" key="2">
    <source>
        <dbReference type="Pfam" id="PF24883"/>
    </source>
</evidence>
<dbReference type="InterPro" id="IPR027417">
    <property type="entry name" value="P-loop_NTPase"/>
</dbReference>
<organism evidence="3">
    <name type="scientific">Psilocybe cubensis</name>
    <name type="common">Psychedelic mushroom</name>
    <name type="synonym">Stropharia cubensis</name>
    <dbReference type="NCBI Taxonomy" id="181762"/>
    <lineage>
        <taxon>Eukaryota</taxon>
        <taxon>Fungi</taxon>
        <taxon>Dikarya</taxon>
        <taxon>Basidiomycota</taxon>
        <taxon>Agaricomycotina</taxon>
        <taxon>Agaricomycetes</taxon>
        <taxon>Agaricomycetidae</taxon>
        <taxon>Agaricales</taxon>
        <taxon>Agaricineae</taxon>
        <taxon>Strophariaceae</taxon>
        <taxon>Psilocybe</taxon>
    </lineage>
</organism>
<comment type="caution">
    <text evidence="3">The sequence shown here is derived from an EMBL/GenBank/DDBJ whole genome shotgun (WGS) entry which is preliminary data.</text>
</comment>
<feature type="domain" description="Nephrocystin 3-like N-terminal" evidence="2">
    <location>
        <begin position="74"/>
        <end position="223"/>
    </location>
</feature>
<gene>
    <name evidence="3" type="ORF">JR316_010834</name>
</gene>
<dbReference type="EMBL" id="JAFIQS010000012">
    <property type="protein sequence ID" value="KAG5164328.1"/>
    <property type="molecule type" value="Genomic_DNA"/>
</dbReference>
<dbReference type="Gene3D" id="3.40.50.300">
    <property type="entry name" value="P-loop containing nucleotide triphosphate hydrolases"/>
    <property type="match status" value="1"/>
</dbReference>
<dbReference type="InterPro" id="IPR056884">
    <property type="entry name" value="NPHP3-like_N"/>
</dbReference>
<proteinExistence type="predicted"/>
<reference evidence="3" key="1">
    <citation type="submission" date="2021-02" db="EMBL/GenBank/DDBJ databases">
        <title>Psilocybe cubensis genome.</title>
        <authorList>
            <person name="Mckernan K.J."/>
            <person name="Crawford S."/>
            <person name="Trippe A."/>
            <person name="Kane L.T."/>
            <person name="Mclaughlin S."/>
        </authorList>
    </citation>
    <scope>NUCLEOTIDE SEQUENCE [LARGE SCALE GENOMIC DNA]</scope>
    <source>
        <strain evidence="3">MGC-MH-2018</strain>
    </source>
</reference>
<sequence length="280" mass="30986">MFNVKGILVINDGAFTIVNQSCHNGLHLLYQRIATGVMHDSAERSPLPKFDLRISQAIVSDIDEWINEEVMNATSSTARILWVNGPTASDKTALAQLIAEICQQNGQLGASFFFPRKLEEQELTVTVARKLVLTLAYQLAISLPEVGQIINELIAADPSVLDKSADIQMQRLIVAPMGSIQKIMAVVIDGLDTCRDVVAQQQIITILAAAANGISSIRFIVTSKDTAWMRVGLMNSSLHQKIFEMRTDLSLPKNKNRLKDLLPGAYTKALNKIWRRNYSP</sequence>
<accession>A0A8H8CG58</accession>
<dbReference type="Pfam" id="PF24883">
    <property type="entry name" value="NPHP3_N"/>
    <property type="match status" value="1"/>
</dbReference>
<keyword evidence="1" id="KW-0677">Repeat</keyword>
<dbReference type="AlphaFoldDB" id="A0A8H8CG58"/>
<evidence type="ECO:0000313" key="3">
    <source>
        <dbReference type="EMBL" id="KAG5164328.1"/>
    </source>
</evidence>